<dbReference type="PROSITE" id="PS01047">
    <property type="entry name" value="HMA_1"/>
    <property type="match status" value="1"/>
</dbReference>
<keyword evidence="1" id="KW-0479">Metal-binding</keyword>
<dbReference type="AlphaFoldDB" id="A0A1B0ZFW1"/>
<dbReference type="Gene3D" id="3.30.70.100">
    <property type="match status" value="1"/>
</dbReference>
<dbReference type="Proteomes" id="UP000092596">
    <property type="component" value="Chromosome"/>
</dbReference>
<dbReference type="InterPro" id="IPR036163">
    <property type="entry name" value="HMA_dom_sf"/>
</dbReference>
<proteinExistence type="predicted"/>
<sequence>MTTSTFKITGLTCGHCVNAVKEEVGELAGVENAEVELVKGGESTLTIQADRALTKADIAPAIEEAGESYAIVG</sequence>
<feature type="domain" description="HMA" evidence="2">
    <location>
        <begin position="2"/>
        <end position="70"/>
    </location>
</feature>
<dbReference type="CDD" id="cd00371">
    <property type="entry name" value="HMA"/>
    <property type="match status" value="1"/>
</dbReference>
<evidence type="ECO:0000259" key="2">
    <source>
        <dbReference type="PROSITE" id="PS50846"/>
    </source>
</evidence>
<dbReference type="EMBL" id="CP012117">
    <property type="protein sequence ID" value="ANP26839.1"/>
    <property type="molecule type" value="Genomic_DNA"/>
</dbReference>
<dbReference type="PROSITE" id="PS50846">
    <property type="entry name" value="HMA_2"/>
    <property type="match status" value="1"/>
</dbReference>
<dbReference type="SUPFAM" id="SSF55008">
    <property type="entry name" value="HMA, heavy metal-associated domain"/>
    <property type="match status" value="1"/>
</dbReference>
<reference evidence="3" key="1">
    <citation type="submission" date="2015-06" db="EMBL/GenBank/DDBJ databases">
        <title>Investigation of pathophysiology for high-risk pregnancy and development of treatment modality based on it.</title>
        <authorList>
            <person name="Kim B.-C."/>
            <person name="Lim S."/>
        </authorList>
    </citation>
    <scope>NUCLEOTIDE SEQUENCE [LARGE SCALE GENOMIC DNA]</scope>
    <source>
        <strain evidence="3">AD1-86</strain>
    </source>
</reference>
<dbReference type="RefSeq" id="WP_065247193.1">
    <property type="nucleotide sequence ID" value="NZ_CP012117.1"/>
</dbReference>
<dbReference type="KEGG" id="dva:DAD186_02800"/>
<evidence type="ECO:0000256" key="1">
    <source>
        <dbReference type="ARBA" id="ARBA00022723"/>
    </source>
</evidence>
<dbReference type="Pfam" id="PF00403">
    <property type="entry name" value="HMA"/>
    <property type="match status" value="1"/>
</dbReference>
<dbReference type="InterPro" id="IPR017969">
    <property type="entry name" value="Heavy-metal-associated_CS"/>
</dbReference>
<name>A0A1B0ZFW1_9MICO</name>
<evidence type="ECO:0000313" key="3">
    <source>
        <dbReference type="EMBL" id="ANP26839.1"/>
    </source>
</evidence>
<gene>
    <name evidence="3" type="ORF">DAD186_02800</name>
</gene>
<accession>A0A1B0ZFW1</accession>
<organism evidence="3">
    <name type="scientific">Dermabacter vaginalis</name>
    <dbReference type="NCBI Taxonomy" id="1630135"/>
    <lineage>
        <taxon>Bacteria</taxon>
        <taxon>Bacillati</taxon>
        <taxon>Actinomycetota</taxon>
        <taxon>Actinomycetes</taxon>
        <taxon>Micrococcales</taxon>
        <taxon>Dermabacteraceae</taxon>
        <taxon>Dermabacter</taxon>
    </lineage>
</organism>
<dbReference type="InterPro" id="IPR006121">
    <property type="entry name" value="HMA_dom"/>
</dbReference>
<dbReference type="GO" id="GO:0046872">
    <property type="term" value="F:metal ion binding"/>
    <property type="evidence" value="ECO:0007669"/>
    <property type="project" value="UniProtKB-KW"/>
</dbReference>
<dbReference type="STRING" id="1630135.DAD186_02800"/>
<protein>
    <recommendedName>
        <fullName evidence="2">HMA domain-containing protein</fullName>
    </recommendedName>
</protein>